<evidence type="ECO:0000256" key="1">
    <source>
        <dbReference type="SAM" id="SignalP"/>
    </source>
</evidence>
<dbReference type="InterPro" id="IPR012674">
    <property type="entry name" value="Calycin"/>
</dbReference>
<sequence>MGVGQPLVLLLVLAVLGTRAAPAPEDCPKLTKALTKADLQRVSGDWVLVWSQDTAENGTDVDLWKKLLTTYTEFRLHSDILTSTDRNLFPENLCKSVNANMSLTSENQDEFPITSHNMEENGVVTLLKDNGTMKFYETCADCLTIDYNDIWGRILMIYRRDGLHQKAEELKAAQVYAQEMAGCLGFPLDKEPFIYDGVADFCHRKAAKPEA</sequence>
<name>A0A0H5AH42_9TELE</name>
<organism evidence="2">
    <name type="scientific">Lagocephalus gloveri</name>
    <name type="common">brown-backed toadfish</name>
    <dbReference type="NCBI Taxonomy" id="204817"/>
    <lineage>
        <taxon>Eukaryota</taxon>
        <taxon>Metazoa</taxon>
        <taxon>Chordata</taxon>
        <taxon>Craniata</taxon>
        <taxon>Vertebrata</taxon>
        <taxon>Euteleostomi</taxon>
        <taxon>Actinopterygii</taxon>
        <taxon>Neopterygii</taxon>
        <taxon>Teleostei</taxon>
        <taxon>Neoteleostei</taxon>
        <taxon>Acanthomorphata</taxon>
        <taxon>Eupercaria</taxon>
        <taxon>Tetraodontiformes</taxon>
        <taxon>Tetradontoidea</taxon>
        <taxon>Tetraodontidae</taxon>
        <taxon>Lagocephalus</taxon>
    </lineage>
</organism>
<accession>A0A0H5AH42</accession>
<dbReference type="EMBL" id="AB901454">
    <property type="protein sequence ID" value="BAR88527.1"/>
    <property type="molecule type" value="mRNA"/>
</dbReference>
<feature type="chain" id="PRO_5005215429" evidence="1">
    <location>
        <begin position="21"/>
        <end position="211"/>
    </location>
</feature>
<feature type="signal peptide" evidence="1">
    <location>
        <begin position="1"/>
        <end position="20"/>
    </location>
</feature>
<keyword evidence="1" id="KW-0732">Signal</keyword>
<reference evidence="2" key="1">
    <citation type="submission" date="2014-01" db="EMBL/GenBank/DDBJ databases">
        <title>Characterization and evolutionary analysis of tributyltin-binding protein (TBT-bp) and pufferfish saxitoxin and tetrodotoxin binding protein (PSTBP) genes in toxic and non-toxic pufferfishes.</title>
        <authorList>
            <person name="Hashiguchi Y."/>
            <person name="Lee J.M."/>
            <person name="Shiraishi M."/>
            <person name="Komatsu S."/>
            <person name="Miki M."/>
            <person name="Shimasaki Y."/>
            <person name="Mochioka N."/>
            <person name="Kusakabe T."/>
            <person name="Oshima Y."/>
        </authorList>
    </citation>
    <scope>NUCLEOTIDE SEQUENCE</scope>
</reference>
<proteinExistence type="evidence at transcript level"/>
<evidence type="ECO:0000313" key="2">
    <source>
        <dbReference type="EMBL" id="BAR88527.1"/>
    </source>
</evidence>
<dbReference type="Gene3D" id="2.40.128.20">
    <property type="match status" value="1"/>
</dbReference>
<dbReference type="AlphaFoldDB" id="A0A0H5AH42"/>
<protein>
    <submittedName>
        <fullName evidence="2">Tribytltin binding protein type 2_1</fullName>
    </submittedName>
</protein>